<comment type="caution">
    <text evidence="1">The sequence shown here is derived from an EMBL/GenBank/DDBJ whole genome shotgun (WGS) entry which is preliminary data.</text>
</comment>
<evidence type="ECO:0000313" key="1">
    <source>
        <dbReference type="EMBL" id="PVX75206.1"/>
    </source>
</evidence>
<organism evidence="1 2">
    <name type="scientific">Paraburkholderia unamae</name>
    <dbReference type="NCBI Taxonomy" id="219649"/>
    <lineage>
        <taxon>Bacteria</taxon>
        <taxon>Pseudomonadati</taxon>
        <taxon>Pseudomonadota</taxon>
        <taxon>Betaproteobacteria</taxon>
        <taxon>Burkholderiales</taxon>
        <taxon>Burkholderiaceae</taxon>
        <taxon>Paraburkholderia</taxon>
    </lineage>
</organism>
<dbReference type="EMBL" id="QEOB01000018">
    <property type="protein sequence ID" value="PVX75206.1"/>
    <property type="molecule type" value="Genomic_DNA"/>
</dbReference>
<reference evidence="1 2" key="1">
    <citation type="submission" date="2018-05" db="EMBL/GenBank/DDBJ databases">
        <title>Genomic Encyclopedia of Type Strains, Phase IV (KMG-V): Genome sequencing to study the core and pangenomes of soil and plant-associated prokaryotes.</title>
        <authorList>
            <person name="Whitman W."/>
        </authorList>
    </citation>
    <scope>NUCLEOTIDE SEQUENCE [LARGE SCALE GENOMIC DNA]</scope>
    <source>
        <strain evidence="1 2">SCZa-39</strain>
    </source>
</reference>
<gene>
    <name evidence="1" type="ORF">C7402_118138</name>
</gene>
<proteinExistence type="predicted"/>
<accession>A0ABX5KDW2</accession>
<dbReference type="Proteomes" id="UP000245712">
    <property type="component" value="Unassembled WGS sequence"/>
</dbReference>
<protein>
    <submittedName>
        <fullName evidence="1">Uncharacterized protein</fullName>
    </submittedName>
</protein>
<dbReference type="RefSeq" id="WP_133254601.1">
    <property type="nucleotide sequence ID" value="NZ_QEOB01000018.1"/>
</dbReference>
<sequence>MAWTNWKLWSGNVINTRVRVPASGMAAYGPSHNPLTLEAGAIGTVVNILREGAAKPDYVRFKGSLNYSLAAEILFRKVDNSESMWKHFFITQMKNDECVVVIPYPPLDKLEIEYEPR</sequence>
<keyword evidence="2" id="KW-1185">Reference proteome</keyword>
<name>A0ABX5KDW2_9BURK</name>
<evidence type="ECO:0000313" key="2">
    <source>
        <dbReference type="Proteomes" id="UP000245712"/>
    </source>
</evidence>